<keyword evidence="6" id="KW-1133">Transmembrane helix</keyword>
<dbReference type="Pfam" id="PF20703">
    <property type="entry name" value="nSTAND1"/>
    <property type="match status" value="1"/>
</dbReference>
<dbReference type="PANTHER" id="PTHR24348:SF22">
    <property type="entry name" value="NON-SPECIFIC SERINE_THREONINE PROTEIN KINASE"/>
    <property type="match status" value="1"/>
</dbReference>
<dbReference type="InterPro" id="IPR000719">
    <property type="entry name" value="Prot_kinase_dom"/>
</dbReference>
<keyword evidence="1" id="KW-0808">Transferase</keyword>
<dbReference type="InterPro" id="IPR011990">
    <property type="entry name" value="TPR-like_helical_dom_sf"/>
</dbReference>
<dbReference type="PROSITE" id="PS50011">
    <property type="entry name" value="PROTEIN_KINASE_DOM"/>
    <property type="match status" value="1"/>
</dbReference>
<comment type="caution">
    <text evidence="8">The sequence shown here is derived from an EMBL/GenBank/DDBJ whole genome shotgun (WGS) entry which is preliminary data.</text>
</comment>
<evidence type="ECO:0000256" key="4">
    <source>
        <dbReference type="ARBA" id="ARBA00022840"/>
    </source>
</evidence>
<evidence type="ECO:0000259" key="7">
    <source>
        <dbReference type="PROSITE" id="PS50011"/>
    </source>
</evidence>
<keyword evidence="2 5" id="KW-0547">Nucleotide-binding</keyword>
<dbReference type="Proteomes" id="UP000321224">
    <property type="component" value="Unassembled WGS sequence"/>
</dbReference>
<evidence type="ECO:0000256" key="3">
    <source>
        <dbReference type="ARBA" id="ARBA00022777"/>
    </source>
</evidence>
<sequence length="1117" mass="122351">MRHLLGSGGMGQVFAADHERMGGQVALKVLSSSAAKEPQRVARFLQEARALALLKHAGVVRILDCDQVDDTAYLAMEYLEGQSLRQWMQTQARIPLSSALAICAQIAATMVDVHAQGIVHRDLKPENIFLCPDPSLAADHRVKLLDFGIAKVPEGQADLLATQVHTHEATLIGTFRYMAPEQLLSAAKVDGAADVYALGVVLFELLAGRPPFDAKEPVLVISAHQREPPPPLKQFAPAVPSALASFISDMLEKQPVARPDMTRCRAVFERAWALDADECPVPGLAPFTEAHAELFFGRQVEARGLLERLEEARLGTRRWVQLEGPSGVGKSSLIQAALLPGVKALSSEEGPRWLIATMRPSDTPLRHLAEALVAAYAAVGVTERRDDLEASLRSGPVALHDFVTKHTPSGFRLLLVLEPMEELFTLGSAELAAVDALLSAALAAPETPLRLFTSLRSDFIHRLEQMPSLPHHLHAAARFPLLPMGDEALSQVVQGMAGRARLRLSEGLAERMVQDVRSEGGRLPLLGHTLQRMWMLSGGAPLTHEHYERLGGVGGALALDAEALLERLGEAGKQRAKWLLLELVQVGRGTPDTRRPRSRKDVLAAAGDDALAEQVLHRLSGIPLGQSPAEPSGLRLVVLSGERDPSLQRVELVHETLLHRVPSLVSWLERERVLLERQSDLEGVANAWEQAHRPLEGLPTGTLLEHYRRGFDSRGRWDAPALSPRAKDFLRAAERLSRRRIRARWLLMGLAALASLAILFYAVRAEQERRHAQENLQHLVKVADRISADADWDLSRLAHTLNIRRAMLTKLDESLTALSMDERAQRPVRLASVRVAHRMGDAAYYSGSLAAAERRFSEARRMMVEGLADDDLQWQLALNDSKLGKVAMARGQWARADAHLLASLRHMEAQPQVGDEAIDIRRSLAVSLSELAELRWAEGRVREAAALLDRAISLHAQNSDPYNEALLSVVLSQRGELAVKEGALGEAEAVVARASRLSRNARAARGGEAFFLWPVGRALVAEGHLLAAAGRLREAEARYVEAQRLGQALLDGEPPNKRYALMAASALQGREDVSAALGLDAPRAESREGRCTLVRRFLAQDPEDVRFQALTCEGTNP</sequence>
<name>A0A511HMF0_9BACT</name>
<dbReference type="SUPFAM" id="SSF48452">
    <property type="entry name" value="TPR-like"/>
    <property type="match status" value="1"/>
</dbReference>
<dbReference type="SUPFAM" id="SSF56112">
    <property type="entry name" value="Protein kinase-like (PK-like)"/>
    <property type="match status" value="1"/>
</dbReference>
<reference evidence="8 9" key="1">
    <citation type="submission" date="2019-07" db="EMBL/GenBank/DDBJ databases">
        <title>Whole genome shotgun sequence of Myxococcus virescens NBRC 100334.</title>
        <authorList>
            <person name="Hosoyama A."/>
            <person name="Uohara A."/>
            <person name="Ohji S."/>
            <person name="Ichikawa N."/>
        </authorList>
    </citation>
    <scope>NUCLEOTIDE SEQUENCE [LARGE SCALE GENOMIC DNA]</scope>
    <source>
        <strain evidence="8 9">NBRC 100334</strain>
    </source>
</reference>
<dbReference type="PROSITE" id="PS00107">
    <property type="entry name" value="PROTEIN_KINASE_ATP"/>
    <property type="match status" value="1"/>
</dbReference>
<gene>
    <name evidence="8" type="ORF">MVI01_65200</name>
</gene>
<keyword evidence="6" id="KW-0472">Membrane</keyword>
<keyword evidence="3" id="KW-0418">Kinase</keyword>
<evidence type="ECO:0000313" key="8">
    <source>
        <dbReference type="EMBL" id="GEL74736.1"/>
    </source>
</evidence>
<dbReference type="GO" id="GO:0005829">
    <property type="term" value="C:cytosol"/>
    <property type="evidence" value="ECO:0007669"/>
    <property type="project" value="TreeGrafter"/>
</dbReference>
<dbReference type="PROSITE" id="PS00108">
    <property type="entry name" value="PROTEIN_KINASE_ST"/>
    <property type="match status" value="1"/>
</dbReference>
<dbReference type="CDD" id="cd14014">
    <property type="entry name" value="STKc_PknB_like"/>
    <property type="match status" value="1"/>
</dbReference>
<dbReference type="SMART" id="SM00220">
    <property type="entry name" value="S_TKc"/>
    <property type="match status" value="1"/>
</dbReference>
<dbReference type="InterPro" id="IPR049052">
    <property type="entry name" value="nSTAND1"/>
</dbReference>
<dbReference type="GO" id="GO:0005776">
    <property type="term" value="C:autophagosome"/>
    <property type="evidence" value="ECO:0007669"/>
    <property type="project" value="TreeGrafter"/>
</dbReference>
<evidence type="ECO:0000256" key="2">
    <source>
        <dbReference type="ARBA" id="ARBA00022741"/>
    </source>
</evidence>
<evidence type="ECO:0000256" key="5">
    <source>
        <dbReference type="PROSITE-ProRule" id="PRU10141"/>
    </source>
</evidence>
<dbReference type="PANTHER" id="PTHR24348">
    <property type="entry name" value="SERINE/THREONINE-PROTEIN KINASE UNC-51-RELATED"/>
    <property type="match status" value="1"/>
</dbReference>
<evidence type="ECO:0000256" key="1">
    <source>
        <dbReference type="ARBA" id="ARBA00022679"/>
    </source>
</evidence>
<keyword evidence="6" id="KW-0812">Transmembrane</keyword>
<evidence type="ECO:0000256" key="6">
    <source>
        <dbReference type="SAM" id="Phobius"/>
    </source>
</evidence>
<dbReference type="GO" id="GO:0034045">
    <property type="term" value="C:phagophore assembly site membrane"/>
    <property type="evidence" value="ECO:0007669"/>
    <property type="project" value="TreeGrafter"/>
</dbReference>
<organism evidence="8 9">
    <name type="scientific">Myxococcus virescens</name>
    <dbReference type="NCBI Taxonomy" id="83456"/>
    <lineage>
        <taxon>Bacteria</taxon>
        <taxon>Pseudomonadati</taxon>
        <taxon>Myxococcota</taxon>
        <taxon>Myxococcia</taxon>
        <taxon>Myxococcales</taxon>
        <taxon>Cystobacterineae</taxon>
        <taxon>Myxococcaceae</taxon>
        <taxon>Myxococcus</taxon>
    </lineage>
</organism>
<dbReference type="RefSeq" id="WP_090495613.1">
    <property type="nucleotide sequence ID" value="NZ_BJVY01000053.1"/>
</dbReference>
<feature type="domain" description="Protein kinase" evidence="7">
    <location>
        <begin position="1"/>
        <end position="273"/>
    </location>
</feature>
<dbReference type="InterPro" id="IPR008271">
    <property type="entry name" value="Ser/Thr_kinase_AS"/>
</dbReference>
<dbReference type="Pfam" id="PF00069">
    <property type="entry name" value="Pkinase"/>
    <property type="match status" value="1"/>
</dbReference>
<dbReference type="InterPro" id="IPR011009">
    <property type="entry name" value="Kinase-like_dom_sf"/>
</dbReference>
<dbReference type="Gene3D" id="3.30.200.20">
    <property type="entry name" value="Phosphorylase Kinase, domain 1"/>
    <property type="match status" value="1"/>
</dbReference>
<dbReference type="GO" id="GO:0005524">
    <property type="term" value="F:ATP binding"/>
    <property type="evidence" value="ECO:0007669"/>
    <property type="project" value="UniProtKB-UniRule"/>
</dbReference>
<dbReference type="EMBL" id="BJVY01000053">
    <property type="protein sequence ID" value="GEL74736.1"/>
    <property type="molecule type" value="Genomic_DNA"/>
</dbReference>
<dbReference type="InterPro" id="IPR017441">
    <property type="entry name" value="Protein_kinase_ATP_BS"/>
</dbReference>
<dbReference type="Gene3D" id="1.10.510.10">
    <property type="entry name" value="Transferase(Phosphotransferase) domain 1"/>
    <property type="match status" value="1"/>
</dbReference>
<proteinExistence type="predicted"/>
<dbReference type="Gene3D" id="1.25.40.10">
    <property type="entry name" value="Tetratricopeptide repeat domain"/>
    <property type="match status" value="1"/>
</dbReference>
<keyword evidence="4 5" id="KW-0067">ATP-binding</keyword>
<dbReference type="InterPro" id="IPR045269">
    <property type="entry name" value="Atg1-like"/>
</dbReference>
<accession>A0A511HMF0</accession>
<dbReference type="AlphaFoldDB" id="A0A511HMF0"/>
<dbReference type="GO" id="GO:0042594">
    <property type="term" value="P:response to starvation"/>
    <property type="evidence" value="ECO:0007669"/>
    <property type="project" value="TreeGrafter"/>
</dbReference>
<feature type="transmembrane region" description="Helical" evidence="6">
    <location>
        <begin position="745"/>
        <end position="763"/>
    </location>
</feature>
<protein>
    <recommendedName>
        <fullName evidence="7">Protein kinase domain-containing protein</fullName>
    </recommendedName>
</protein>
<evidence type="ECO:0000313" key="9">
    <source>
        <dbReference type="Proteomes" id="UP000321224"/>
    </source>
</evidence>
<dbReference type="GO" id="GO:0004674">
    <property type="term" value="F:protein serine/threonine kinase activity"/>
    <property type="evidence" value="ECO:0007669"/>
    <property type="project" value="InterPro"/>
</dbReference>
<feature type="binding site" evidence="5">
    <location>
        <position position="36"/>
    </location>
    <ligand>
        <name>ATP</name>
        <dbReference type="ChEBI" id="CHEBI:30616"/>
    </ligand>
</feature>